<proteinExistence type="predicted"/>
<comment type="caution">
    <text evidence="3">The sequence shown here is derived from an EMBL/GenBank/DDBJ whole genome shotgun (WGS) entry which is preliminary data.</text>
</comment>
<dbReference type="AlphaFoldDB" id="A0AAD7CIX4"/>
<dbReference type="EMBL" id="JARKIF010000001">
    <property type="protein sequence ID" value="KAJ7650244.1"/>
    <property type="molecule type" value="Genomic_DNA"/>
</dbReference>
<evidence type="ECO:0000256" key="1">
    <source>
        <dbReference type="SAM" id="MobiDB-lite"/>
    </source>
</evidence>
<evidence type="ECO:0000313" key="4">
    <source>
        <dbReference type="Proteomes" id="UP001221142"/>
    </source>
</evidence>
<evidence type="ECO:0000256" key="2">
    <source>
        <dbReference type="SAM" id="SignalP"/>
    </source>
</evidence>
<feature type="region of interest" description="Disordered" evidence="1">
    <location>
        <begin position="129"/>
        <end position="203"/>
    </location>
</feature>
<feature type="compositionally biased region" description="Low complexity" evidence="1">
    <location>
        <begin position="135"/>
        <end position="202"/>
    </location>
</feature>
<dbReference type="Proteomes" id="UP001221142">
    <property type="component" value="Unassembled WGS sequence"/>
</dbReference>
<reference evidence="3" key="1">
    <citation type="submission" date="2023-03" db="EMBL/GenBank/DDBJ databases">
        <title>Massive genome expansion in bonnet fungi (Mycena s.s.) driven by repeated elements and novel gene families across ecological guilds.</title>
        <authorList>
            <consortium name="Lawrence Berkeley National Laboratory"/>
            <person name="Harder C.B."/>
            <person name="Miyauchi S."/>
            <person name="Viragh M."/>
            <person name="Kuo A."/>
            <person name="Thoen E."/>
            <person name="Andreopoulos B."/>
            <person name="Lu D."/>
            <person name="Skrede I."/>
            <person name="Drula E."/>
            <person name="Henrissat B."/>
            <person name="Morin E."/>
            <person name="Kohler A."/>
            <person name="Barry K."/>
            <person name="LaButti K."/>
            <person name="Morin E."/>
            <person name="Salamov A."/>
            <person name="Lipzen A."/>
            <person name="Mereny Z."/>
            <person name="Hegedus B."/>
            <person name="Baldrian P."/>
            <person name="Stursova M."/>
            <person name="Weitz H."/>
            <person name="Taylor A."/>
            <person name="Grigoriev I.V."/>
            <person name="Nagy L.G."/>
            <person name="Martin F."/>
            <person name="Kauserud H."/>
        </authorList>
    </citation>
    <scope>NUCLEOTIDE SEQUENCE</scope>
    <source>
        <strain evidence="3">9284</strain>
    </source>
</reference>
<gene>
    <name evidence="3" type="ORF">FB45DRAFT_13641</name>
</gene>
<protein>
    <submittedName>
        <fullName evidence="3">Uncharacterized protein</fullName>
    </submittedName>
</protein>
<sequence>MFKSTLFAAALVASVAAQQLTINTPTSPASKASNPPAFSSDLPACRRGRPVCCLPDHLEWWNPPYIVTVSPQTGGNPIVTFPGETGTTQTWVVNATSGESLIFAIRDANGVPASSGTFTVGAGTGDTSCLGAGGSTPPASSGGSAPASTPGSGSSPSSAGGSSPSSAGGSSPSSAGGSSPSSASKASSAPSGSSSVKSSTSPWRHCRRCCCLNTRSCTHEQELLSFSSIQQVSLP</sequence>
<accession>A0AAD7CIX4</accession>
<keyword evidence="2" id="KW-0732">Signal</keyword>
<feature type="signal peptide" evidence="2">
    <location>
        <begin position="1"/>
        <end position="17"/>
    </location>
</feature>
<organism evidence="3 4">
    <name type="scientific">Roridomyces roridus</name>
    <dbReference type="NCBI Taxonomy" id="1738132"/>
    <lineage>
        <taxon>Eukaryota</taxon>
        <taxon>Fungi</taxon>
        <taxon>Dikarya</taxon>
        <taxon>Basidiomycota</taxon>
        <taxon>Agaricomycotina</taxon>
        <taxon>Agaricomycetes</taxon>
        <taxon>Agaricomycetidae</taxon>
        <taxon>Agaricales</taxon>
        <taxon>Marasmiineae</taxon>
        <taxon>Mycenaceae</taxon>
        <taxon>Roridomyces</taxon>
    </lineage>
</organism>
<feature type="chain" id="PRO_5042261468" evidence="2">
    <location>
        <begin position="18"/>
        <end position="235"/>
    </location>
</feature>
<name>A0AAD7CIX4_9AGAR</name>
<evidence type="ECO:0000313" key="3">
    <source>
        <dbReference type="EMBL" id="KAJ7650244.1"/>
    </source>
</evidence>
<keyword evidence="4" id="KW-1185">Reference proteome</keyword>